<evidence type="ECO:0008006" key="4">
    <source>
        <dbReference type="Google" id="ProtNLM"/>
    </source>
</evidence>
<dbReference type="Proteomes" id="UP001371218">
    <property type="component" value="Unassembled WGS sequence"/>
</dbReference>
<organism evidence="2 3">
    <name type="scientific">Ideonella lacteola</name>
    <dbReference type="NCBI Taxonomy" id="2984193"/>
    <lineage>
        <taxon>Bacteria</taxon>
        <taxon>Pseudomonadati</taxon>
        <taxon>Pseudomonadota</taxon>
        <taxon>Betaproteobacteria</taxon>
        <taxon>Burkholderiales</taxon>
        <taxon>Sphaerotilaceae</taxon>
        <taxon>Ideonella</taxon>
    </lineage>
</organism>
<evidence type="ECO:0000313" key="3">
    <source>
        <dbReference type="Proteomes" id="UP001371218"/>
    </source>
</evidence>
<evidence type="ECO:0000313" key="2">
    <source>
        <dbReference type="EMBL" id="MEK8030806.1"/>
    </source>
</evidence>
<proteinExistence type="predicted"/>
<feature type="chain" id="PRO_5047103271" description="Protein activator of alkane oxidation PraB" evidence="1">
    <location>
        <begin position="24"/>
        <end position="179"/>
    </location>
</feature>
<sequence length="179" mass="18352">MLNHPLVRALVLGAMAASGSAWAVGPQKGLVPGFLDAKTGSFIAATQPAVATGVESPLATLGGTLALRFNITLKSSVPSDWKIQCSQVATAIDSGGLTFQNSKTVLATRSGSTATCQVNINYSWSLNGAGGFIHTNWTVMTLDSTLTNTLVDVLATGSMPSIEIPANGTVTSRTVSVTL</sequence>
<dbReference type="EMBL" id="JBBUTG010000004">
    <property type="protein sequence ID" value="MEK8030806.1"/>
    <property type="molecule type" value="Genomic_DNA"/>
</dbReference>
<feature type="signal peptide" evidence="1">
    <location>
        <begin position="1"/>
        <end position="23"/>
    </location>
</feature>
<accession>A0ABU9BLG6</accession>
<keyword evidence="1" id="KW-0732">Signal</keyword>
<name>A0ABU9BLG6_9BURK</name>
<keyword evidence="3" id="KW-1185">Reference proteome</keyword>
<evidence type="ECO:0000256" key="1">
    <source>
        <dbReference type="SAM" id="SignalP"/>
    </source>
</evidence>
<protein>
    <recommendedName>
        <fullName evidence="4">Protein activator of alkane oxidation PraB</fullName>
    </recommendedName>
</protein>
<comment type="caution">
    <text evidence="2">The sequence shown here is derived from an EMBL/GenBank/DDBJ whole genome shotgun (WGS) entry which is preliminary data.</text>
</comment>
<dbReference type="RefSeq" id="WP_341425179.1">
    <property type="nucleotide sequence ID" value="NZ_JBBUTG010000004.1"/>
</dbReference>
<reference evidence="2 3" key="1">
    <citation type="submission" date="2024-04" db="EMBL/GenBank/DDBJ databases">
        <title>Novel species of the genus Ideonella isolated from streams.</title>
        <authorList>
            <person name="Lu H."/>
        </authorList>
    </citation>
    <scope>NUCLEOTIDE SEQUENCE [LARGE SCALE GENOMIC DNA]</scope>
    <source>
        <strain evidence="2 3">DXS29W</strain>
    </source>
</reference>
<gene>
    <name evidence="2" type="ORF">AACH06_08280</name>
</gene>